<dbReference type="PROSITE" id="PS51257">
    <property type="entry name" value="PROKAR_LIPOPROTEIN"/>
    <property type="match status" value="1"/>
</dbReference>
<reference evidence="2 3" key="1">
    <citation type="submission" date="2017-03" db="EMBL/GenBank/DDBJ databases">
        <authorList>
            <person name="Afonso C.L."/>
            <person name="Miller P.J."/>
            <person name="Scott M.A."/>
            <person name="Spackman E."/>
            <person name="Goraichik I."/>
            <person name="Dimitrov K.M."/>
            <person name="Suarez D.L."/>
            <person name="Swayne D.E."/>
        </authorList>
    </citation>
    <scope>NUCLEOTIDE SEQUENCE [LARGE SCALE GENOMIC DNA]</scope>
    <source>
        <strain evidence="2 3">CECT 7023</strain>
    </source>
</reference>
<name>A0A1Y5U0G2_9RHOB</name>
<dbReference type="Pfam" id="PF18754">
    <property type="entry name" value="Nmad3"/>
    <property type="match status" value="1"/>
</dbReference>
<evidence type="ECO:0000259" key="1">
    <source>
        <dbReference type="Pfam" id="PF18754"/>
    </source>
</evidence>
<sequence length="249" mass="27452">MRGMKIIFSRKGFDSGSGGGPSPIIGGCPITLPIPTDHRSETTYGDLGLGNHVSVASKGRYSGDSLCHHDPMFEGGRCAFGQTSAAQTHLSNNNVGVGDVFLFFGLFAGPNGRDRHHRIFGFLQVDEVRTIGANPSLKDQPTGFSRRHPHTLGAWNLNDTMYIGRGDVSTRDHDGLRLSVPGGPVSLWRVPTWLRRVGLTYHSRDDRWQGSDRLNIVARGQEFVCDITDDHDAREWLVEVIELVCRKSD</sequence>
<dbReference type="InterPro" id="IPR041135">
    <property type="entry name" value="Nmad3"/>
</dbReference>
<gene>
    <name evidence="2" type="ORF">ROA7023_04621</name>
</gene>
<feature type="domain" description="Nucleotide modification associated" evidence="1">
    <location>
        <begin position="5"/>
        <end position="226"/>
    </location>
</feature>
<accession>A0A1Y5U0G2</accession>
<dbReference type="Proteomes" id="UP000193900">
    <property type="component" value="Unassembled WGS sequence"/>
</dbReference>
<organism evidence="2 3">
    <name type="scientific">Roseisalinus antarcticus</name>
    <dbReference type="NCBI Taxonomy" id="254357"/>
    <lineage>
        <taxon>Bacteria</taxon>
        <taxon>Pseudomonadati</taxon>
        <taxon>Pseudomonadota</taxon>
        <taxon>Alphaproteobacteria</taxon>
        <taxon>Rhodobacterales</taxon>
        <taxon>Roseobacteraceae</taxon>
        <taxon>Roseisalinus</taxon>
    </lineage>
</organism>
<protein>
    <recommendedName>
        <fullName evidence="1">Nucleotide modification associated domain-containing protein</fullName>
    </recommendedName>
</protein>
<dbReference type="EMBL" id="FWFZ01000078">
    <property type="protein sequence ID" value="SLN77976.1"/>
    <property type="molecule type" value="Genomic_DNA"/>
</dbReference>
<dbReference type="AlphaFoldDB" id="A0A1Y5U0G2"/>
<evidence type="ECO:0000313" key="2">
    <source>
        <dbReference type="EMBL" id="SLN77976.1"/>
    </source>
</evidence>
<keyword evidence="3" id="KW-1185">Reference proteome</keyword>
<proteinExistence type="predicted"/>
<evidence type="ECO:0000313" key="3">
    <source>
        <dbReference type="Proteomes" id="UP000193900"/>
    </source>
</evidence>